<gene>
    <name evidence="2" type="ORF">PF011_g10474</name>
</gene>
<dbReference type="AlphaFoldDB" id="A0A6A3KPB3"/>
<dbReference type="Proteomes" id="UP000460718">
    <property type="component" value="Unassembled WGS sequence"/>
</dbReference>
<evidence type="ECO:0000313" key="3">
    <source>
        <dbReference type="Proteomes" id="UP000460718"/>
    </source>
</evidence>
<evidence type="ECO:0000256" key="1">
    <source>
        <dbReference type="SAM" id="MobiDB-lite"/>
    </source>
</evidence>
<name>A0A6A3KPB3_9STRA</name>
<dbReference type="EMBL" id="QXFW01000549">
    <property type="protein sequence ID" value="KAE9009012.1"/>
    <property type="molecule type" value="Genomic_DNA"/>
</dbReference>
<proteinExistence type="predicted"/>
<accession>A0A6A3KPB3</accession>
<organism evidence="2 3">
    <name type="scientific">Phytophthora fragariae</name>
    <dbReference type="NCBI Taxonomy" id="53985"/>
    <lineage>
        <taxon>Eukaryota</taxon>
        <taxon>Sar</taxon>
        <taxon>Stramenopiles</taxon>
        <taxon>Oomycota</taxon>
        <taxon>Peronosporomycetes</taxon>
        <taxon>Peronosporales</taxon>
        <taxon>Peronosporaceae</taxon>
        <taxon>Phytophthora</taxon>
    </lineage>
</organism>
<protein>
    <submittedName>
        <fullName evidence="2">Uncharacterized protein</fullName>
    </submittedName>
</protein>
<reference evidence="2 3" key="1">
    <citation type="submission" date="2018-09" db="EMBL/GenBank/DDBJ databases">
        <title>Genomic investigation of the strawberry pathogen Phytophthora fragariae indicates pathogenicity is determined by transcriptional variation in three key races.</title>
        <authorList>
            <person name="Adams T.M."/>
            <person name="Armitage A.D."/>
            <person name="Sobczyk M.K."/>
            <person name="Bates H.J."/>
            <person name="Dunwell J.M."/>
            <person name="Nellist C.F."/>
            <person name="Harrison R.J."/>
        </authorList>
    </citation>
    <scope>NUCLEOTIDE SEQUENCE [LARGE SCALE GENOMIC DNA]</scope>
    <source>
        <strain evidence="2 3">SCRP245</strain>
    </source>
</reference>
<sequence>MATGHAQYPPGKHPRLTRRFAPRRHRPPSHISCCLSGVAGVQERRVARRDRDVHPNKVLARQCMRSNRLSYIK</sequence>
<feature type="region of interest" description="Disordered" evidence="1">
    <location>
        <begin position="1"/>
        <end position="33"/>
    </location>
</feature>
<feature type="compositionally biased region" description="Basic residues" evidence="1">
    <location>
        <begin position="12"/>
        <end position="28"/>
    </location>
</feature>
<evidence type="ECO:0000313" key="2">
    <source>
        <dbReference type="EMBL" id="KAE9009012.1"/>
    </source>
</evidence>
<comment type="caution">
    <text evidence="2">The sequence shown here is derived from an EMBL/GenBank/DDBJ whole genome shotgun (WGS) entry which is preliminary data.</text>
</comment>